<protein>
    <recommendedName>
        <fullName evidence="2">Fungal-type protein kinase domain-containing protein</fullName>
    </recommendedName>
</protein>
<dbReference type="InterPro" id="IPR011009">
    <property type="entry name" value="Kinase-like_dom_sf"/>
</dbReference>
<dbReference type="Gene3D" id="1.10.510.10">
    <property type="entry name" value="Transferase(Phosphotransferase) domain 1"/>
    <property type="match status" value="1"/>
</dbReference>
<reference evidence="4" key="1">
    <citation type="submission" date="2014-04" db="EMBL/GenBank/DDBJ databases">
        <title>Evolutionary Origins and Diversification of the Mycorrhizal Mutualists.</title>
        <authorList>
            <consortium name="DOE Joint Genome Institute"/>
            <consortium name="Mycorrhizal Genomics Consortium"/>
            <person name="Kohler A."/>
            <person name="Kuo A."/>
            <person name="Nagy L.G."/>
            <person name="Floudas D."/>
            <person name="Copeland A."/>
            <person name="Barry K.W."/>
            <person name="Cichocki N."/>
            <person name="Veneault-Fourrey C."/>
            <person name="LaButti K."/>
            <person name="Lindquist E.A."/>
            <person name="Lipzen A."/>
            <person name="Lundell T."/>
            <person name="Morin E."/>
            <person name="Murat C."/>
            <person name="Riley R."/>
            <person name="Ohm R."/>
            <person name="Sun H."/>
            <person name="Tunlid A."/>
            <person name="Henrissat B."/>
            <person name="Grigoriev I.V."/>
            <person name="Hibbett D.S."/>
            <person name="Martin F."/>
        </authorList>
    </citation>
    <scope>NUCLEOTIDE SEQUENCE [LARGE SCALE GENOMIC DNA]</scope>
    <source>
        <strain evidence="4">FD-334 SS-4</strain>
    </source>
</reference>
<dbReference type="STRING" id="945553.A0A0D2MC56"/>
<evidence type="ECO:0000256" key="1">
    <source>
        <dbReference type="SAM" id="MobiDB-lite"/>
    </source>
</evidence>
<dbReference type="AlphaFoldDB" id="A0A0D2MC56"/>
<feature type="domain" description="Fungal-type protein kinase" evidence="2">
    <location>
        <begin position="230"/>
        <end position="415"/>
    </location>
</feature>
<dbReference type="OrthoDB" id="5569250at2759"/>
<keyword evidence="4" id="KW-1185">Reference proteome</keyword>
<evidence type="ECO:0000313" key="3">
    <source>
        <dbReference type="EMBL" id="KJA21018.1"/>
    </source>
</evidence>
<accession>A0A0D2MC56</accession>
<feature type="domain" description="Fungal-type protein kinase" evidence="2">
    <location>
        <begin position="461"/>
        <end position="627"/>
    </location>
</feature>
<feature type="region of interest" description="Disordered" evidence="1">
    <location>
        <begin position="191"/>
        <end position="230"/>
    </location>
</feature>
<sequence length="744" mass="83383">MTFSSGSSTSSRLSAHNSKAASLHEDSTQEVQEALEADFDGAVYEGLPVASFAEVVWGLDVGKIDTIAEAGLTLREDSHQEYQHILSTKGKYGPLLRQPFREMARALLQEICRLFTKDNPKLLTYFWDEKGAVALSSKVDTPQSVNFGRKPGLLEVYTTFLDDGKFLDPDASLQSMDSPTAGNIRPVARGISQENMPVLPPEASSAPNSKRAREADSSDTSRPTKRGRRGMTADALQLATYALGSVYEGNRHYTAGFLVDGVNLTLWYYDRSVAISCAPFDFTTRGGIANLGIALFALSQCSMKQAVFDPYLCRFIHSSPDQPVKESSVTAHERPEVETTKLCDEFSTTALKKEQLFIPGKVLIRYRRITGRGTLVAVARMSAVGKMLSERSPNVLELGWQFNTRSYEGDIISRLRTVIPAWNGHLPDPVFCSTLSVTDLPESRSRDILRVKGCTDVMLETEHRSLHVLATHRFKNLWHAESVAEFKRIFLGCLECHYHAWNTGKVLHRDISENNLMIYQPGVTDRGMFPEVQKAAPSRGIVTDFEMASELGPDGKIWLDAHQYPRITGTLPFMALDLVIHLKRAQNASPISPKKTPKGRFANEATSPKYHLYRYDLESFFYILIWAATHYNLEKGKLVKPLAVSGLQFWGHVDANQVHSAKIDIFDEDGLDVLEMSVLEQWDSLWAEWVIPLHRMFYRGFNMYKAHRFETDSLDKETCGGLITFEKFMEAIGEDPRGLTPVQA</sequence>
<evidence type="ECO:0000313" key="4">
    <source>
        <dbReference type="Proteomes" id="UP000054270"/>
    </source>
</evidence>
<dbReference type="EMBL" id="KN817562">
    <property type="protein sequence ID" value="KJA21018.1"/>
    <property type="molecule type" value="Genomic_DNA"/>
</dbReference>
<dbReference type="OMA" id="GCLECHY"/>
<dbReference type="PANTHER" id="PTHR38248:SF2">
    <property type="entry name" value="FUNK1 11"/>
    <property type="match status" value="1"/>
</dbReference>
<dbReference type="Proteomes" id="UP000054270">
    <property type="component" value="Unassembled WGS sequence"/>
</dbReference>
<name>A0A0D2MC56_HYPSF</name>
<feature type="compositionally biased region" description="Low complexity" evidence="1">
    <location>
        <begin position="1"/>
        <end position="14"/>
    </location>
</feature>
<dbReference type="SUPFAM" id="SSF56112">
    <property type="entry name" value="Protein kinase-like (PK-like)"/>
    <property type="match status" value="1"/>
</dbReference>
<dbReference type="PANTHER" id="PTHR38248">
    <property type="entry name" value="FUNK1 6"/>
    <property type="match status" value="1"/>
</dbReference>
<dbReference type="InterPro" id="IPR040976">
    <property type="entry name" value="Pkinase_fungal"/>
</dbReference>
<evidence type="ECO:0000259" key="2">
    <source>
        <dbReference type="Pfam" id="PF17667"/>
    </source>
</evidence>
<dbReference type="Pfam" id="PF17667">
    <property type="entry name" value="Pkinase_fungal"/>
    <property type="match status" value="2"/>
</dbReference>
<gene>
    <name evidence="3" type="ORF">HYPSUDRAFT_216680</name>
</gene>
<proteinExistence type="predicted"/>
<organism evidence="3 4">
    <name type="scientific">Hypholoma sublateritium (strain FD-334 SS-4)</name>
    <dbReference type="NCBI Taxonomy" id="945553"/>
    <lineage>
        <taxon>Eukaryota</taxon>
        <taxon>Fungi</taxon>
        <taxon>Dikarya</taxon>
        <taxon>Basidiomycota</taxon>
        <taxon>Agaricomycotina</taxon>
        <taxon>Agaricomycetes</taxon>
        <taxon>Agaricomycetidae</taxon>
        <taxon>Agaricales</taxon>
        <taxon>Agaricineae</taxon>
        <taxon>Strophariaceae</taxon>
        <taxon>Hypholoma</taxon>
    </lineage>
</organism>
<feature type="region of interest" description="Disordered" evidence="1">
    <location>
        <begin position="1"/>
        <end position="27"/>
    </location>
</feature>